<feature type="domain" description="Type VII secretion system protein EccE" evidence="2">
    <location>
        <begin position="301"/>
        <end position="368"/>
    </location>
</feature>
<accession>A0ABU8E8T4</accession>
<evidence type="ECO:0000259" key="2">
    <source>
        <dbReference type="Pfam" id="PF11203"/>
    </source>
</evidence>
<gene>
    <name evidence="3" type="ORF">UXQ13_16400</name>
</gene>
<dbReference type="InterPro" id="IPR050051">
    <property type="entry name" value="EccE_dom"/>
</dbReference>
<reference evidence="3 4" key="1">
    <citation type="submission" date="2024-03" db="EMBL/GenBank/DDBJ databases">
        <title>Draft genome sequence of Klenkia terrae.</title>
        <authorList>
            <person name="Duangmal K."/>
            <person name="Chantavorakit T."/>
        </authorList>
    </citation>
    <scope>NUCLEOTIDE SEQUENCE [LARGE SCALE GENOMIC DNA]</scope>
    <source>
        <strain evidence="3 4">JCM 17786</strain>
    </source>
</reference>
<organism evidence="3 4">
    <name type="scientific">Klenkia terrae</name>
    <dbReference type="NCBI Taxonomy" id="1052259"/>
    <lineage>
        <taxon>Bacteria</taxon>
        <taxon>Bacillati</taxon>
        <taxon>Actinomycetota</taxon>
        <taxon>Actinomycetes</taxon>
        <taxon>Geodermatophilales</taxon>
        <taxon>Geodermatophilaceae</taxon>
        <taxon>Klenkia</taxon>
    </lineage>
</organism>
<name>A0ABU8E8T4_9ACTN</name>
<proteinExistence type="predicted"/>
<dbReference type="Pfam" id="PF11203">
    <property type="entry name" value="EccE"/>
    <property type="match status" value="1"/>
</dbReference>
<evidence type="ECO:0000313" key="3">
    <source>
        <dbReference type="EMBL" id="MEI4280053.1"/>
    </source>
</evidence>
<evidence type="ECO:0000313" key="4">
    <source>
        <dbReference type="Proteomes" id="UP001373496"/>
    </source>
</evidence>
<protein>
    <submittedName>
        <fullName evidence="3">Type VII secretion protein EccE</fullName>
    </submittedName>
</protein>
<evidence type="ECO:0000256" key="1">
    <source>
        <dbReference type="SAM" id="MobiDB-lite"/>
    </source>
</evidence>
<dbReference type="EMBL" id="JBAPLV010000019">
    <property type="protein sequence ID" value="MEI4280053.1"/>
    <property type="molecule type" value="Genomic_DNA"/>
</dbReference>
<feature type="region of interest" description="Disordered" evidence="1">
    <location>
        <begin position="71"/>
        <end position="101"/>
    </location>
</feature>
<feature type="compositionally biased region" description="Low complexity" evidence="1">
    <location>
        <begin position="71"/>
        <end position="82"/>
    </location>
</feature>
<feature type="non-terminal residue" evidence="3">
    <location>
        <position position="1"/>
    </location>
</feature>
<comment type="caution">
    <text evidence="3">The sequence shown here is derived from an EMBL/GenBank/DDBJ whole genome shotgun (WGS) entry which is preliminary data.</text>
</comment>
<sequence length="464" mass="47619">PESAPPAAGCSAPADTAADAGGADPAAAAPAHDLAGRGATAARATVAGTALAAPGATVRAAAAAQARARAAADGEPVAAPGTVRRRPTPEDPRPRRRTRTGRLRAGQVVAVEIALVAAVAAHRQPWPVLVPVAVSVVAVLALSLTRWSGRWGYEWAGLRLRHGLRRRRRTLPAQAPAPRLAEAVLDAVVDGGWLDQLDLDGVPAALWVHDGGLSVAVEVTSTGDRPYLARTVVLPPVTALLPAADEGGTRFTLQVLEQVHPAGVGEGPAALSYRELTGGRVPAVSRCWVAVQVLRGADDEDPALRTDLANAARRVVRRLRKAGLRAVPLAPEDAVTGVLGLLGDQVGPAPAVHERWSSWSAGGHRCVTSALDLPADRVSELPAAVAELRERTLAAGTATMLAVAARRGDDGFVDTQVTLRTVVPDGGTGPEVLAGAVGAGVLRRLDGRQRAGVAATLPLGGFLR</sequence>
<dbReference type="Proteomes" id="UP001373496">
    <property type="component" value="Unassembled WGS sequence"/>
</dbReference>
<feature type="region of interest" description="Disordered" evidence="1">
    <location>
        <begin position="1"/>
        <end position="29"/>
    </location>
</feature>
<dbReference type="RefSeq" id="WP_336392558.1">
    <property type="nucleotide sequence ID" value="NZ_JBAPLV010000019.1"/>
</dbReference>
<keyword evidence="4" id="KW-1185">Reference proteome</keyword>